<comment type="caution">
    <text evidence="3">The sequence shown here is derived from an EMBL/GenBank/DDBJ whole genome shotgun (WGS) entry which is preliminary data.</text>
</comment>
<dbReference type="Gene3D" id="3.40.50.300">
    <property type="entry name" value="P-loop containing nucleotide triphosphate hydrolases"/>
    <property type="match status" value="1"/>
</dbReference>
<dbReference type="CDD" id="cd02019">
    <property type="entry name" value="NK"/>
    <property type="match status" value="1"/>
</dbReference>
<dbReference type="EMBL" id="JAACJK010000164">
    <property type="protein sequence ID" value="KAF5324692.1"/>
    <property type="molecule type" value="Genomic_DNA"/>
</dbReference>
<proteinExistence type="predicted"/>
<name>A0A8H5BK00_9AGAR</name>
<dbReference type="OrthoDB" id="2936380at2759"/>
<dbReference type="PANTHER" id="PTHR10039">
    <property type="entry name" value="AMELOGENIN"/>
    <property type="match status" value="1"/>
</dbReference>
<dbReference type="AlphaFoldDB" id="A0A8H5BK00"/>
<organism evidence="3 4">
    <name type="scientific">Ephemerocybe angulata</name>
    <dbReference type="NCBI Taxonomy" id="980116"/>
    <lineage>
        <taxon>Eukaryota</taxon>
        <taxon>Fungi</taxon>
        <taxon>Dikarya</taxon>
        <taxon>Basidiomycota</taxon>
        <taxon>Agaricomycotina</taxon>
        <taxon>Agaricomycetes</taxon>
        <taxon>Agaricomycetidae</taxon>
        <taxon>Agaricales</taxon>
        <taxon>Agaricineae</taxon>
        <taxon>Psathyrellaceae</taxon>
        <taxon>Ephemerocybe</taxon>
    </lineage>
</organism>
<dbReference type="InterPro" id="IPR027417">
    <property type="entry name" value="P-loop_NTPase"/>
</dbReference>
<accession>A0A8H5BK00</accession>
<sequence length="555" mass="61586">MPVPLASAANLTPAMQKALVALGDKISAEAMFTGPVVRSGDRCLENTRVHARKMIMDWIISNDLERILWLTGPAGSGKTAIARSIADTCYDLGHLGPTFFFSGPDLKSSNNINCLVATLAYQLTQHASLEPVRHHILGLTKPAVFTKSLDRQVEDLILRPLRQIPLDHPIRASWPKVLIIDGLDDCTPPTSGHIGADLSRDTEHRQILATLLMAARDPAFPFRILIASRPEPAIARFFGTSARDMTVKLVLDQSLNPNADIRLYIQATAEEICRRLPDLRNWPSEEATQMLLDRGSGQFVYIAKTMTFIKKNPQALHPIHALNRVLGVGRPQDSGVNPFEPLDKLYTSILQSSSEPQLTMQWIYAIASDPLNGLPASFLRRFLQSHEQAGLSMERHVLDALHSLVHIPSHGDEEVRYTTYHADLKEFLNDPARSGSLYIDPSARKAFLLERYMFILKNKGPKDQLTDAERDAFLTNFVGFMDYFESCISELSPEKLYFEPADYLACDMAWWGQILSTKLNEGASAATLNAMVDNAHRGCPPVSCVPACRHISGAA</sequence>
<feature type="domain" description="Nephrocystin 3-like N-terminal" evidence="2">
    <location>
        <begin position="53"/>
        <end position="229"/>
    </location>
</feature>
<evidence type="ECO:0000313" key="4">
    <source>
        <dbReference type="Proteomes" id="UP000541558"/>
    </source>
</evidence>
<evidence type="ECO:0000256" key="1">
    <source>
        <dbReference type="ARBA" id="ARBA00022737"/>
    </source>
</evidence>
<dbReference type="InterPro" id="IPR056884">
    <property type="entry name" value="NPHP3-like_N"/>
</dbReference>
<protein>
    <recommendedName>
        <fullName evidence="2">Nephrocystin 3-like N-terminal domain-containing protein</fullName>
    </recommendedName>
</protein>
<keyword evidence="4" id="KW-1185">Reference proteome</keyword>
<dbReference type="PANTHER" id="PTHR10039:SF14">
    <property type="entry name" value="NACHT DOMAIN-CONTAINING PROTEIN"/>
    <property type="match status" value="1"/>
</dbReference>
<dbReference type="Proteomes" id="UP000541558">
    <property type="component" value="Unassembled WGS sequence"/>
</dbReference>
<gene>
    <name evidence="3" type="ORF">D9611_004105</name>
</gene>
<reference evidence="3 4" key="1">
    <citation type="journal article" date="2020" name="ISME J.">
        <title>Uncovering the hidden diversity of litter-decomposition mechanisms in mushroom-forming fungi.</title>
        <authorList>
            <person name="Floudas D."/>
            <person name="Bentzer J."/>
            <person name="Ahren D."/>
            <person name="Johansson T."/>
            <person name="Persson P."/>
            <person name="Tunlid A."/>
        </authorList>
    </citation>
    <scope>NUCLEOTIDE SEQUENCE [LARGE SCALE GENOMIC DNA]</scope>
    <source>
        <strain evidence="3 4">CBS 175.51</strain>
    </source>
</reference>
<dbReference type="Pfam" id="PF24883">
    <property type="entry name" value="NPHP3_N"/>
    <property type="match status" value="1"/>
</dbReference>
<evidence type="ECO:0000259" key="2">
    <source>
        <dbReference type="Pfam" id="PF24883"/>
    </source>
</evidence>
<evidence type="ECO:0000313" key="3">
    <source>
        <dbReference type="EMBL" id="KAF5324692.1"/>
    </source>
</evidence>
<dbReference type="SUPFAM" id="SSF52540">
    <property type="entry name" value="P-loop containing nucleoside triphosphate hydrolases"/>
    <property type="match status" value="1"/>
</dbReference>
<keyword evidence="1" id="KW-0677">Repeat</keyword>